<dbReference type="Pfam" id="PF25057">
    <property type="entry name" value="CUT_N"/>
    <property type="match status" value="1"/>
</dbReference>
<dbReference type="Gene3D" id="2.60.40.4100">
    <property type="entry name" value="Zona pellucida, ZP-C domain"/>
    <property type="match status" value="1"/>
</dbReference>
<keyword evidence="3" id="KW-1015">Disulfide bond</keyword>
<protein>
    <submittedName>
        <fullName evidence="6">Cuticlin-1</fullName>
    </submittedName>
</protein>
<evidence type="ECO:0000313" key="7">
    <source>
        <dbReference type="Proteomes" id="UP000198287"/>
    </source>
</evidence>
<dbReference type="InterPro" id="IPR051962">
    <property type="entry name" value="Cuticlin"/>
</dbReference>
<dbReference type="InterPro" id="IPR056953">
    <property type="entry name" value="CUT_N"/>
</dbReference>
<dbReference type="EMBL" id="LNIX01000001">
    <property type="protein sequence ID" value="OXA64971.1"/>
    <property type="molecule type" value="Genomic_DNA"/>
</dbReference>
<dbReference type="Pfam" id="PF00100">
    <property type="entry name" value="Zona_pellucida"/>
    <property type="match status" value="1"/>
</dbReference>
<dbReference type="PANTHER" id="PTHR22907">
    <property type="entry name" value="GH04558P"/>
    <property type="match status" value="1"/>
</dbReference>
<accession>A0A226F6Y1</accession>
<evidence type="ECO:0000256" key="4">
    <source>
        <dbReference type="SAM" id="Phobius"/>
    </source>
</evidence>
<dbReference type="InterPro" id="IPR055355">
    <property type="entry name" value="ZP-C"/>
</dbReference>
<reference evidence="6 7" key="1">
    <citation type="submission" date="2015-12" db="EMBL/GenBank/DDBJ databases">
        <title>The genome of Folsomia candida.</title>
        <authorList>
            <person name="Faddeeva A."/>
            <person name="Derks M.F."/>
            <person name="Anvar Y."/>
            <person name="Smit S."/>
            <person name="Van Straalen N."/>
            <person name="Roelofs D."/>
        </authorList>
    </citation>
    <scope>NUCLEOTIDE SEQUENCE [LARGE SCALE GENOMIC DNA]</scope>
    <source>
        <strain evidence="6 7">VU population</strain>
        <tissue evidence="6">Whole body</tissue>
    </source>
</reference>
<proteinExistence type="predicted"/>
<dbReference type="AlphaFoldDB" id="A0A226F6Y1"/>
<dbReference type="GO" id="GO:0042302">
    <property type="term" value="F:structural constituent of cuticle"/>
    <property type="evidence" value="ECO:0007669"/>
    <property type="project" value="UniProtKB-KW"/>
</dbReference>
<dbReference type="InterPro" id="IPR001507">
    <property type="entry name" value="ZP_dom"/>
</dbReference>
<dbReference type="PROSITE" id="PS51034">
    <property type="entry name" value="ZP_2"/>
    <property type="match status" value="1"/>
</dbReference>
<evidence type="ECO:0000256" key="2">
    <source>
        <dbReference type="ARBA" id="ARBA00022729"/>
    </source>
</evidence>
<sequence length="417" mass="46424">MIVLERWRTKWRTTPWLIVGVVLVSLVGGKPQTNVGHRSLPPPSDQEVNEELLENITNVEIKCATSEIRVKIPTPHPHFNGMVYPQGLSKNSSCLKEYDSSEEFIEYSLPLRSCNTMTTASNDDGEEEYFNTIVLEPHPKLVTGMGRGFHVRCKYRRSSGINTPPVTMKIYKNGEEIRHQGNETVEIGDLLQFHIQVHSNTTSSFLVSDCHVRDGLGWAEELLVNHVGCPVDSEILPPFSYSKNMAKVEFPAHKFPYSPTVYYSCAVKICKGNEDSCSPPMCQGSKNMRDTSSQIKFKRDASNGDEPATVQVYNGLWVNEPPDSTEADKAAEVLREKKERGEVLCFARRDFALAIAISGLILMIAVILLLFILCIRRRRSGKGSSVTGSSSIYSGSGTNFTGNTRGYTNTAYSHSSE</sequence>
<keyword evidence="4" id="KW-0472">Membrane</keyword>
<keyword evidence="4" id="KW-1133">Transmembrane helix</keyword>
<dbReference type="OMA" id="FHIRCRY"/>
<feature type="transmembrane region" description="Helical" evidence="4">
    <location>
        <begin position="351"/>
        <end position="375"/>
    </location>
</feature>
<dbReference type="STRING" id="158441.A0A226F6Y1"/>
<feature type="domain" description="ZP" evidence="5">
    <location>
        <begin position="62"/>
        <end position="289"/>
    </location>
</feature>
<comment type="caution">
    <text evidence="6">The sequence shown here is derived from an EMBL/GenBank/DDBJ whole genome shotgun (WGS) entry which is preliminary data.</text>
</comment>
<keyword evidence="1" id="KW-0193">Cuticle</keyword>
<evidence type="ECO:0000256" key="3">
    <source>
        <dbReference type="ARBA" id="ARBA00023157"/>
    </source>
</evidence>
<gene>
    <name evidence="6" type="ORF">Fcan01_03303</name>
</gene>
<evidence type="ECO:0000256" key="1">
    <source>
        <dbReference type="ARBA" id="ARBA00022460"/>
    </source>
</evidence>
<dbReference type="PANTHER" id="PTHR22907:SF54">
    <property type="entry name" value="GH04558P"/>
    <property type="match status" value="1"/>
</dbReference>
<organism evidence="6 7">
    <name type="scientific">Folsomia candida</name>
    <name type="common">Springtail</name>
    <dbReference type="NCBI Taxonomy" id="158441"/>
    <lineage>
        <taxon>Eukaryota</taxon>
        <taxon>Metazoa</taxon>
        <taxon>Ecdysozoa</taxon>
        <taxon>Arthropoda</taxon>
        <taxon>Hexapoda</taxon>
        <taxon>Collembola</taxon>
        <taxon>Entomobryomorpha</taxon>
        <taxon>Isotomoidea</taxon>
        <taxon>Isotomidae</taxon>
        <taxon>Proisotominae</taxon>
        <taxon>Folsomia</taxon>
    </lineage>
</organism>
<dbReference type="Proteomes" id="UP000198287">
    <property type="component" value="Unassembled WGS sequence"/>
</dbReference>
<name>A0A226F6Y1_FOLCA</name>
<keyword evidence="2" id="KW-0732">Signal</keyword>
<dbReference type="OrthoDB" id="6139674at2759"/>
<keyword evidence="7" id="KW-1185">Reference proteome</keyword>
<evidence type="ECO:0000313" key="6">
    <source>
        <dbReference type="EMBL" id="OXA64971.1"/>
    </source>
</evidence>
<evidence type="ECO:0000259" key="5">
    <source>
        <dbReference type="PROSITE" id="PS51034"/>
    </source>
</evidence>
<dbReference type="InterPro" id="IPR042235">
    <property type="entry name" value="ZP-C_dom"/>
</dbReference>
<dbReference type="GO" id="GO:0005886">
    <property type="term" value="C:plasma membrane"/>
    <property type="evidence" value="ECO:0007669"/>
    <property type="project" value="UniProtKB-SubCell"/>
</dbReference>
<dbReference type="SMART" id="SM00241">
    <property type="entry name" value="ZP"/>
    <property type="match status" value="1"/>
</dbReference>
<keyword evidence="4" id="KW-0812">Transmembrane</keyword>